<name>A0A9P8Q8Y8_WICPI</name>
<dbReference type="PANTHER" id="PTHR34292">
    <property type="entry name" value="OUTER SPORE WALL PROTEIN LDS1"/>
    <property type="match status" value="1"/>
</dbReference>
<dbReference type="Proteomes" id="UP000774326">
    <property type="component" value="Unassembled WGS sequence"/>
</dbReference>
<feature type="transmembrane region" description="Helical" evidence="5">
    <location>
        <begin position="60"/>
        <end position="83"/>
    </location>
</feature>
<dbReference type="GO" id="GO:0005619">
    <property type="term" value="C:ascospore wall"/>
    <property type="evidence" value="ECO:0007669"/>
    <property type="project" value="TreeGrafter"/>
</dbReference>
<comment type="caution">
    <text evidence="6">The sequence shown here is derived from an EMBL/GenBank/DDBJ whole genome shotgun (WGS) entry which is preliminary data.</text>
</comment>
<dbReference type="EMBL" id="JAEUBG010001337">
    <property type="protein sequence ID" value="KAH3686567.1"/>
    <property type="molecule type" value="Genomic_DNA"/>
</dbReference>
<proteinExistence type="predicted"/>
<reference evidence="6" key="1">
    <citation type="journal article" date="2021" name="Open Biol.">
        <title>Shared evolutionary footprints suggest mitochondrial oxidative damage underlies multiple complex I losses in fungi.</title>
        <authorList>
            <person name="Schikora-Tamarit M.A."/>
            <person name="Marcet-Houben M."/>
            <person name="Nosek J."/>
            <person name="Gabaldon T."/>
        </authorList>
    </citation>
    <scope>NUCLEOTIDE SEQUENCE</scope>
    <source>
        <strain evidence="6">CBS2887</strain>
    </source>
</reference>
<keyword evidence="7" id="KW-1185">Reference proteome</keyword>
<dbReference type="InterPro" id="IPR052786">
    <property type="entry name" value="Spore_wall_assembly"/>
</dbReference>
<feature type="transmembrane region" description="Helical" evidence="5">
    <location>
        <begin position="31"/>
        <end position="53"/>
    </location>
</feature>
<keyword evidence="2 5" id="KW-0812">Transmembrane</keyword>
<comment type="subcellular location">
    <subcellularLocation>
        <location evidence="1">Membrane</location>
        <topology evidence="1">Multi-pass membrane protein</topology>
    </subcellularLocation>
</comment>
<dbReference type="GO" id="GO:0005811">
    <property type="term" value="C:lipid droplet"/>
    <property type="evidence" value="ECO:0007669"/>
    <property type="project" value="TreeGrafter"/>
</dbReference>
<evidence type="ECO:0000313" key="7">
    <source>
        <dbReference type="Proteomes" id="UP000774326"/>
    </source>
</evidence>
<evidence type="ECO:0000313" key="6">
    <source>
        <dbReference type="EMBL" id="KAH3686567.1"/>
    </source>
</evidence>
<sequence length="286" mass="33227">MTSSSNSFSDIEVAAKMPLKGVYYLLNHPSLWPHVVFVFIIQVAIFIVVYTLYLPIHIILTVFFTLIFAPLFFVCQIGSFFTVKVWSSKIGRKLLYKRKVLNSTFDEVLKKEGYHELVLRGKYLRRSTAVSMGESQLMKLMDLPFIPKAVIDYLSAYIVKFTMLLVYPALAPLAFLLGRGLLRGQRAQSRYFELKGWDYRQKQRFLKSHRDEHLTFGMICGVLIHIPFCSSFFQVASTCGAALWSIDMEEKRKTKYKGDRNIATRTNKRYTTKNINRRRLSPFNLK</sequence>
<evidence type="ECO:0000256" key="5">
    <source>
        <dbReference type="SAM" id="Phobius"/>
    </source>
</evidence>
<accession>A0A9P8Q8Y8</accession>
<reference evidence="6" key="2">
    <citation type="submission" date="2021-01" db="EMBL/GenBank/DDBJ databases">
        <authorList>
            <person name="Schikora-Tamarit M.A."/>
        </authorList>
    </citation>
    <scope>NUCLEOTIDE SEQUENCE</scope>
    <source>
        <strain evidence="6">CBS2887</strain>
    </source>
</reference>
<evidence type="ECO:0000256" key="3">
    <source>
        <dbReference type="ARBA" id="ARBA00022989"/>
    </source>
</evidence>
<organism evidence="6 7">
    <name type="scientific">Wickerhamomyces pijperi</name>
    <name type="common">Yeast</name>
    <name type="synonym">Pichia pijperi</name>
    <dbReference type="NCBI Taxonomy" id="599730"/>
    <lineage>
        <taxon>Eukaryota</taxon>
        <taxon>Fungi</taxon>
        <taxon>Dikarya</taxon>
        <taxon>Ascomycota</taxon>
        <taxon>Saccharomycotina</taxon>
        <taxon>Saccharomycetes</taxon>
        <taxon>Phaffomycetales</taxon>
        <taxon>Wickerhamomycetaceae</taxon>
        <taxon>Wickerhamomyces</taxon>
    </lineage>
</organism>
<dbReference type="GO" id="GO:0005628">
    <property type="term" value="C:prospore membrane"/>
    <property type="evidence" value="ECO:0007669"/>
    <property type="project" value="TreeGrafter"/>
</dbReference>
<evidence type="ECO:0000256" key="2">
    <source>
        <dbReference type="ARBA" id="ARBA00022692"/>
    </source>
</evidence>
<gene>
    <name evidence="6" type="ORF">WICPIJ_002465</name>
</gene>
<keyword evidence="3 5" id="KW-1133">Transmembrane helix</keyword>
<dbReference type="InterPro" id="IPR059112">
    <property type="entry name" value="CysZ/EI24"/>
</dbReference>
<feature type="transmembrane region" description="Helical" evidence="5">
    <location>
        <begin position="157"/>
        <end position="182"/>
    </location>
</feature>
<dbReference type="AlphaFoldDB" id="A0A9P8Q8Y8"/>
<protein>
    <recommendedName>
        <fullName evidence="8">Outer spore wall protein RRT8</fullName>
    </recommendedName>
</protein>
<dbReference type="PANTHER" id="PTHR34292:SF2">
    <property type="entry name" value="OUTER SPORE WALL PROTEIN LDS1"/>
    <property type="match status" value="1"/>
</dbReference>
<keyword evidence="4 5" id="KW-0472">Membrane</keyword>
<evidence type="ECO:0008006" key="8">
    <source>
        <dbReference type="Google" id="ProtNLM"/>
    </source>
</evidence>
<feature type="transmembrane region" description="Helical" evidence="5">
    <location>
        <begin position="214"/>
        <end position="233"/>
    </location>
</feature>
<dbReference type="Pfam" id="PF07264">
    <property type="entry name" value="EI24"/>
    <property type="match status" value="1"/>
</dbReference>
<evidence type="ECO:0000256" key="1">
    <source>
        <dbReference type="ARBA" id="ARBA00004141"/>
    </source>
</evidence>
<dbReference type="OrthoDB" id="10012223at2759"/>
<evidence type="ECO:0000256" key="4">
    <source>
        <dbReference type="ARBA" id="ARBA00023136"/>
    </source>
</evidence>